<reference evidence="3 4" key="1">
    <citation type="submission" date="2019-03" db="EMBL/GenBank/DDBJ databases">
        <title>Draft Genome Sequences of Six Type Strains of the Genus Massilia.</title>
        <authorList>
            <person name="Miess H."/>
            <person name="Frediansyhah A."/>
            <person name="Gross H."/>
        </authorList>
    </citation>
    <scope>NUCLEOTIDE SEQUENCE [LARGE SCALE GENOMIC DNA]</scope>
    <source>
        <strain evidence="3 4">DSM 17505</strain>
    </source>
</reference>
<proteinExistence type="predicted"/>
<evidence type="ECO:0000313" key="3">
    <source>
        <dbReference type="EMBL" id="QBQ38152.1"/>
    </source>
</evidence>
<organism evidence="3 4">
    <name type="scientific">Pseudoduganella plicata</name>
    <dbReference type="NCBI Taxonomy" id="321984"/>
    <lineage>
        <taxon>Bacteria</taxon>
        <taxon>Pseudomonadati</taxon>
        <taxon>Pseudomonadota</taxon>
        <taxon>Betaproteobacteria</taxon>
        <taxon>Burkholderiales</taxon>
        <taxon>Oxalobacteraceae</taxon>
        <taxon>Telluria group</taxon>
        <taxon>Pseudoduganella</taxon>
    </lineage>
</organism>
<dbReference type="Pfam" id="PF12804">
    <property type="entry name" value="NTP_transf_3"/>
    <property type="match status" value="1"/>
</dbReference>
<dbReference type="InterPro" id="IPR029044">
    <property type="entry name" value="Nucleotide-diphossugar_trans"/>
</dbReference>
<protein>
    <submittedName>
        <fullName evidence="3">Nucleotidyltransferase family protein</fullName>
    </submittedName>
</protein>
<dbReference type="PANTHER" id="PTHR43777">
    <property type="entry name" value="MOLYBDENUM COFACTOR CYTIDYLYLTRANSFERASE"/>
    <property type="match status" value="1"/>
</dbReference>
<dbReference type="PANTHER" id="PTHR43777:SF1">
    <property type="entry name" value="MOLYBDENUM COFACTOR CYTIDYLYLTRANSFERASE"/>
    <property type="match status" value="1"/>
</dbReference>
<feature type="domain" description="MobA-like NTP transferase" evidence="2">
    <location>
        <begin position="9"/>
        <end position="169"/>
    </location>
</feature>
<dbReference type="Proteomes" id="UP000294359">
    <property type="component" value="Chromosome"/>
</dbReference>
<dbReference type="SUPFAM" id="SSF53448">
    <property type="entry name" value="Nucleotide-diphospho-sugar transferases"/>
    <property type="match status" value="1"/>
</dbReference>
<evidence type="ECO:0000259" key="2">
    <source>
        <dbReference type="Pfam" id="PF12804"/>
    </source>
</evidence>
<keyword evidence="1" id="KW-0460">Magnesium</keyword>
<dbReference type="Gene3D" id="3.90.550.10">
    <property type="entry name" value="Spore Coat Polysaccharide Biosynthesis Protein SpsA, Chain A"/>
    <property type="match status" value="1"/>
</dbReference>
<evidence type="ECO:0000313" key="4">
    <source>
        <dbReference type="Proteomes" id="UP000294359"/>
    </source>
</evidence>
<dbReference type="InterPro" id="IPR025877">
    <property type="entry name" value="MobA-like_NTP_Trfase"/>
</dbReference>
<gene>
    <name evidence="3" type="ORF">E1742_19660</name>
</gene>
<dbReference type="CDD" id="cd04182">
    <property type="entry name" value="GT_2_like_f"/>
    <property type="match status" value="1"/>
</dbReference>
<keyword evidence="4" id="KW-1185">Reference proteome</keyword>
<name>A0ABX5SF15_9BURK</name>
<evidence type="ECO:0000256" key="1">
    <source>
        <dbReference type="ARBA" id="ARBA00022842"/>
    </source>
</evidence>
<sequence>MRLASDIVGILLAAGRGRRFDPEGVRNKLLQPLGEGSPVVAASARHMLAVLPRVVAVVRDDDDATAALLAQLGCEVARCADADAGMAASLVHALRQVAQADGWVVALGDMPRVLPSTIAALRQAVCEGAAIAAPVYQSKRGNPIAFGRLHLPELLALAGDRGARGIVNNNPVTDVAVDDAGILLDIDTPSDLR</sequence>
<accession>A0ABX5SF15</accession>
<dbReference type="EMBL" id="CP038026">
    <property type="protein sequence ID" value="QBQ38152.1"/>
    <property type="molecule type" value="Genomic_DNA"/>
</dbReference>